<evidence type="ECO:0000256" key="13">
    <source>
        <dbReference type="ARBA" id="ARBA00022842"/>
    </source>
</evidence>
<dbReference type="PANTHER" id="PTHR11817">
    <property type="entry name" value="PYRUVATE KINASE"/>
    <property type="match status" value="1"/>
</dbReference>
<keyword evidence="10" id="KW-0547">Nucleotide-binding</keyword>
<keyword evidence="13 18" id="KW-0460">Magnesium</keyword>
<proteinExistence type="inferred from homology"/>
<dbReference type="NCBIfam" id="NF004978">
    <property type="entry name" value="PRK06354.1"/>
    <property type="match status" value="1"/>
</dbReference>
<dbReference type="AlphaFoldDB" id="A0A380WUU7"/>
<dbReference type="SUPFAM" id="SSF52935">
    <property type="entry name" value="PK C-terminal domain-like"/>
    <property type="match status" value="1"/>
</dbReference>
<dbReference type="InterPro" id="IPR015795">
    <property type="entry name" value="Pyrv_Knase_C"/>
</dbReference>
<dbReference type="InterPro" id="IPR036918">
    <property type="entry name" value="Pyrv_Knase_C_sf"/>
</dbReference>
<keyword evidence="14" id="KW-0630">Potassium</keyword>
<dbReference type="GO" id="GO:0016301">
    <property type="term" value="F:kinase activity"/>
    <property type="evidence" value="ECO:0007669"/>
    <property type="project" value="UniProtKB-KW"/>
</dbReference>
<dbReference type="InterPro" id="IPR036637">
    <property type="entry name" value="Phosphohistidine_dom_sf"/>
</dbReference>
<accession>A0A380WUU7</accession>
<evidence type="ECO:0000256" key="18">
    <source>
        <dbReference type="RuleBase" id="RU000504"/>
    </source>
</evidence>
<dbReference type="SUPFAM" id="SSF51621">
    <property type="entry name" value="Phosphoenolpyruvate/pyruvate domain"/>
    <property type="match status" value="1"/>
</dbReference>
<protein>
    <recommendedName>
        <fullName evidence="7 17">Pyruvate kinase</fullName>
        <ecNumber evidence="6 17">2.7.1.40</ecNumber>
    </recommendedName>
</protein>
<dbReference type="Gene3D" id="3.40.1380.20">
    <property type="entry name" value="Pyruvate kinase, C-terminal domain"/>
    <property type="match status" value="1"/>
</dbReference>
<organism evidence="22 23">
    <name type="scientific">Anaerococcus octavius</name>
    <dbReference type="NCBI Taxonomy" id="54007"/>
    <lineage>
        <taxon>Bacteria</taxon>
        <taxon>Bacillati</taxon>
        <taxon>Bacillota</taxon>
        <taxon>Tissierellia</taxon>
        <taxon>Tissierellales</taxon>
        <taxon>Peptoniphilaceae</taxon>
        <taxon>Anaerococcus</taxon>
    </lineage>
</organism>
<dbReference type="NCBIfam" id="NF004491">
    <property type="entry name" value="PRK05826.1"/>
    <property type="match status" value="1"/>
</dbReference>
<comment type="catalytic activity">
    <reaction evidence="18">
        <text>pyruvate + ATP = phosphoenolpyruvate + ADP + H(+)</text>
        <dbReference type="Rhea" id="RHEA:18157"/>
        <dbReference type="ChEBI" id="CHEBI:15361"/>
        <dbReference type="ChEBI" id="CHEBI:15378"/>
        <dbReference type="ChEBI" id="CHEBI:30616"/>
        <dbReference type="ChEBI" id="CHEBI:58702"/>
        <dbReference type="ChEBI" id="CHEBI:456216"/>
        <dbReference type="EC" id="2.7.1.40"/>
    </reaction>
</comment>
<evidence type="ECO:0000256" key="3">
    <source>
        <dbReference type="ARBA" id="ARBA00004997"/>
    </source>
</evidence>
<dbReference type="Pfam" id="PF00224">
    <property type="entry name" value="PK"/>
    <property type="match status" value="1"/>
</dbReference>
<comment type="similarity">
    <text evidence="5 18">Belongs to the pyruvate kinase family.</text>
</comment>
<evidence type="ECO:0000259" key="21">
    <source>
        <dbReference type="Pfam" id="PF02887"/>
    </source>
</evidence>
<dbReference type="FunFam" id="3.20.20.60:FF:000001">
    <property type="entry name" value="Pyruvate kinase"/>
    <property type="match status" value="1"/>
</dbReference>
<keyword evidence="12" id="KW-0067">ATP-binding</keyword>
<dbReference type="GO" id="GO:0000287">
    <property type="term" value="F:magnesium ion binding"/>
    <property type="evidence" value="ECO:0007669"/>
    <property type="project" value="UniProtKB-UniRule"/>
</dbReference>
<dbReference type="InterPro" id="IPR008279">
    <property type="entry name" value="PEP-util_enz_mobile_dom"/>
</dbReference>
<dbReference type="InterPro" id="IPR015793">
    <property type="entry name" value="Pyrv_Knase_brl"/>
</dbReference>
<evidence type="ECO:0000256" key="5">
    <source>
        <dbReference type="ARBA" id="ARBA00008663"/>
    </source>
</evidence>
<keyword evidence="16 22" id="KW-0670">Pyruvate</keyword>
<dbReference type="OrthoDB" id="9812123at2"/>
<dbReference type="EC" id="2.7.1.40" evidence="6 17"/>
<dbReference type="NCBIfam" id="TIGR01064">
    <property type="entry name" value="pyruv_kin"/>
    <property type="match status" value="1"/>
</dbReference>
<dbReference type="Gene3D" id="3.20.20.60">
    <property type="entry name" value="Phosphoenolpyruvate-binding domains"/>
    <property type="match status" value="1"/>
</dbReference>
<evidence type="ECO:0000256" key="8">
    <source>
        <dbReference type="ARBA" id="ARBA00022679"/>
    </source>
</evidence>
<keyword evidence="9" id="KW-0479">Metal-binding</keyword>
<dbReference type="InterPro" id="IPR040442">
    <property type="entry name" value="Pyrv_kinase-like_dom_sf"/>
</dbReference>
<dbReference type="Gene3D" id="3.50.30.10">
    <property type="entry name" value="Phosphohistidine domain"/>
    <property type="match status" value="1"/>
</dbReference>
<dbReference type="PRINTS" id="PR01050">
    <property type="entry name" value="PYRUVTKNASE"/>
</dbReference>
<dbReference type="RefSeq" id="WP_115595347.1">
    <property type="nucleotide sequence ID" value="NZ_UFTA01000002.1"/>
</dbReference>
<evidence type="ECO:0000256" key="14">
    <source>
        <dbReference type="ARBA" id="ARBA00022958"/>
    </source>
</evidence>
<dbReference type="UniPathway" id="UPA00109">
    <property type="reaction ID" value="UER00188"/>
</dbReference>
<evidence type="ECO:0000256" key="10">
    <source>
        <dbReference type="ARBA" id="ARBA00022741"/>
    </source>
</evidence>
<dbReference type="SUPFAM" id="SSF52009">
    <property type="entry name" value="Phosphohistidine domain"/>
    <property type="match status" value="1"/>
</dbReference>
<evidence type="ECO:0000256" key="11">
    <source>
        <dbReference type="ARBA" id="ARBA00022777"/>
    </source>
</evidence>
<dbReference type="Proteomes" id="UP000255124">
    <property type="component" value="Unassembled WGS sequence"/>
</dbReference>
<keyword evidence="15 18" id="KW-0324">Glycolysis</keyword>
<evidence type="ECO:0000256" key="17">
    <source>
        <dbReference type="NCBIfam" id="TIGR01064"/>
    </source>
</evidence>
<dbReference type="Gene3D" id="2.40.33.10">
    <property type="entry name" value="PK beta-barrel domain-like"/>
    <property type="match status" value="1"/>
</dbReference>
<comment type="pathway">
    <text evidence="3 18">Carbohydrate degradation; glycolysis; pyruvate from D-glyceraldehyde 3-phosphate: step 5/5.</text>
</comment>
<comment type="similarity">
    <text evidence="4">In the C-terminal section; belongs to the PEP-utilizing enzyme family.</text>
</comment>
<feature type="domain" description="Pyruvate kinase C-terminal" evidence="21">
    <location>
        <begin position="364"/>
        <end position="477"/>
    </location>
</feature>
<evidence type="ECO:0000313" key="22">
    <source>
        <dbReference type="EMBL" id="SUU92613.1"/>
    </source>
</evidence>
<evidence type="ECO:0000259" key="19">
    <source>
        <dbReference type="Pfam" id="PF00224"/>
    </source>
</evidence>
<dbReference type="GO" id="GO:0006950">
    <property type="term" value="P:response to stress"/>
    <property type="evidence" value="ECO:0007669"/>
    <property type="project" value="UniProtKB-ARBA"/>
</dbReference>
<sequence length="592" mass="64005">MNQIPDILKKTKIVCTIGPSSESPEIIEDLIKNGMNVARLNFSHGTHEEHLAKMKTIRKVRRKLNRPIAIMLDTKGPEIRTGNFNIDEVFLKPGDVFTLTTRDVEGTEEIVSVSYEGLPNDVEVGSVIYIDDGLVQLEVTEIRDGTDVVCKALNNGVLSNHKGVNLPGSKTNLPAITPKDIDDIKFGIENDIDLIAASFVRKKEDVYEIRRILEDNGGEHIKIISKIESQEGVDNIEEIIEASDGIMVARGDLGVEIRTELIPIVQKEIIRKANKAAKPVITATQMLDSMIRNPRPTRAETTDVANAIIDGTDCVMLSGETAGGKYPVEAVSTMRNICITTELSDDFKENIYQTNISSSFTTTNAIAKNTCDLAETLDAKAIISCTASGNTSRVISKFKPKTNSIAATTTERVARQLSVVWGVYPIVIQDAIETDELIDRAIFGAINEGFVSEGDITVVTAGIPLGISGNTNLIKVHTIGDIITSGTGIGTKSVSGKVCIASTQKELEEKFEDGDIIVARFTDADITEYIQKASAIVTEEGGLTSHTAIAAVHFNLPAVVGAFNIRNLVKDGDTITVDPIGGVIYKGEAKVI</sequence>
<feature type="domain" description="PEP-utilising enzyme mobile" evidence="20">
    <location>
        <begin position="511"/>
        <end position="579"/>
    </location>
</feature>
<evidence type="ECO:0000256" key="4">
    <source>
        <dbReference type="ARBA" id="ARBA00006237"/>
    </source>
</evidence>
<evidence type="ECO:0000256" key="12">
    <source>
        <dbReference type="ARBA" id="ARBA00022840"/>
    </source>
</evidence>
<dbReference type="InterPro" id="IPR001697">
    <property type="entry name" value="Pyr_Knase"/>
</dbReference>
<dbReference type="GO" id="GO:0004743">
    <property type="term" value="F:pyruvate kinase activity"/>
    <property type="evidence" value="ECO:0007669"/>
    <property type="project" value="UniProtKB-UniRule"/>
</dbReference>
<dbReference type="SUPFAM" id="SSF50800">
    <property type="entry name" value="PK beta-barrel domain-like"/>
    <property type="match status" value="1"/>
</dbReference>
<evidence type="ECO:0000256" key="6">
    <source>
        <dbReference type="ARBA" id="ARBA00012142"/>
    </source>
</evidence>
<name>A0A380WUU7_9FIRM</name>
<gene>
    <name evidence="22" type="primary">pyk</name>
    <name evidence="22" type="ORF">NCTC9810_00947</name>
</gene>
<dbReference type="GO" id="GO:0030955">
    <property type="term" value="F:potassium ion binding"/>
    <property type="evidence" value="ECO:0007669"/>
    <property type="project" value="UniProtKB-UniRule"/>
</dbReference>
<dbReference type="Pfam" id="PF02887">
    <property type="entry name" value="PK_C"/>
    <property type="match status" value="1"/>
</dbReference>
<comment type="cofactor">
    <cofactor evidence="1">
        <name>Mg(2+)</name>
        <dbReference type="ChEBI" id="CHEBI:18420"/>
    </cofactor>
</comment>
<keyword evidence="11 18" id="KW-0418">Kinase</keyword>
<dbReference type="FunFam" id="2.40.33.10:FF:000001">
    <property type="entry name" value="Pyruvate kinase"/>
    <property type="match status" value="1"/>
</dbReference>
<dbReference type="EMBL" id="UFTA01000002">
    <property type="protein sequence ID" value="SUU92613.1"/>
    <property type="molecule type" value="Genomic_DNA"/>
</dbReference>
<dbReference type="Pfam" id="PF00391">
    <property type="entry name" value="PEP-utilizers"/>
    <property type="match status" value="1"/>
</dbReference>
<evidence type="ECO:0000259" key="20">
    <source>
        <dbReference type="Pfam" id="PF00391"/>
    </source>
</evidence>
<dbReference type="InterPro" id="IPR011037">
    <property type="entry name" value="Pyrv_Knase-like_insert_dom_sf"/>
</dbReference>
<evidence type="ECO:0000256" key="16">
    <source>
        <dbReference type="ARBA" id="ARBA00023317"/>
    </source>
</evidence>
<evidence type="ECO:0000256" key="2">
    <source>
        <dbReference type="ARBA" id="ARBA00001958"/>
    </source>
</evidence>
<dbReference type="PROSITE" id="PS00110">
    <property type="entry name" value="PYRUVATE_KINASE"/>
    <property type="match status" value="1"/>
</dbReference>
<evidence type="ECO:0000256" key="9">
    <source>
        <dbReference type="ARBA" id="ARBA00022723"/>
    </source>
</evidence>
<reference evidence="22 23" key="1">
    <citation type="submission" date="2018-06" db="EMBL/GenBank/DDBJ databases">
        <authorList>
            <consortium name="Pathogen Informatics"/>
            <person name="Doyle S."/>
        </authorList>
    </citation>
    <scope>NUCLEOTIDE SEQUENCE [LARGE SCALE GENOMIC DNA]</scope>
    <source>
        <strain evidence="22 23">NCTC9810</strain>
    </source>
</reference>
<dbReference type="InterPro" id="IPR018209">
    <property type="entry name" value="Pyrv_Knase_AS"/>
</dbReference>
<evidence type="ECO:0000313" key="23">
    <source>
        <dbReference type="Proteomes" id="UP000255124"/>
    </source>
</evidence>
<keyword evidence="8 18" id="KW-0808">Transferase</keyword>
<evidence type="ECO:0000256" key="7">
    <source>
        <dbReference type="ARBA" id="ARBA00018587"/>
    </source>
</evidence>
<comment type="cofactor">
    <cofactor evidence="2">
        <name>K(+)</name>
        <dbReference type="ChEBI" id="CHEBI:29103"/>
    </cofactor>
</comment>
<dbReference type="GO" id="GO:0005524">
    <property type="term" value="F:ATP binding"/>
    <property type="evidence" value="ECO:0007669"/>
    <property type="project" value="UniProtKB-KW"/>
</dbReference>
<feature type="domain" description="Pyruvate kinase barrel" evidence="19">
    <location>
        <begin position="9"/>
        <end position="331"/>
    </location>
</feature>
<evidence type="ECO:0000256" key="1">
    <source>
        <dbReference type="ARBA" id="ARBA00001946"/>
    </source>
</evidence>
<evidence type="ECO:0000256" key="15">
    <source>
        <dbReference type="ARBA" id="ARBA00023152"/>
    </source>
</evidence>
<dbReference type="InterPro" id="IPR015806">
    <property type="entry name" value="Pyrv_Knase_insert_dom_sf"/>
</dbReference>
<dbReference type="InterPro" id="IPR015813">
    <property type="entry name" value="Pyrv/PenolPyrv_kinase-like_dom"/>
</dbReference>